<evidence type="ECO:0000256" key="1">
    <source>
        <dbReference type="SAM" id="SignalP"/>
    </source>
</evidence>
<dbReference type="Gene3D" id="2.60.120.430">
    <property type="entry name" value="Galactose-binding lectin"/>
    <property type="match status" value="1"/>
</dbReference>
<evidence type="ECO:0000259" key="2">
    <source>
        <dbReference type="Pfam" id="PF10091"/>
    </source>
</evidence>
<proteinExistence type="predicted"/>
<dbReference type="InterPro" id="IPR008979">
    <property type="entry name" value="Galactose-bd-like_sf"/>
</dbReference>
<dbReference type="EMBL" id="AP025293">
    <property type="protein sequence ID" value="BDD00659.1"/>
    <property type="molecule type" value="Genomic_DNA"/>
</dbReference>
<dbReference type="Gene3D" id="1.50.10.140">
    <property type="match status" value="1"/>
</dbReference>
<dbReference type="RefSeq" id="WP_338398481.1">
    <property type="nucleotide sequence ID" value="NZ_AP025293.1"/>
</dbReference>
<reference evidence="3 4" key="1">
    <citation type="submission" date="2021-12" db="EMBL/GenBank/DDBJ databases">
        <title>Genome sequencing of bacteria with rrn-lacking chromosome and rrn-plasmid.</title>
        <authorList>
            <person name="Anda M."/>
            <person name="Iwasaki W."/>
        </authorList>
    </citation>
    <scope>NUCLEOTIDE SEQUENCE [LARGE SCALE GENOMIC DNA]</scope>
    <source>
        <strain evidence="3 4">NBRC 101262</strain>
        <plasmid evidence="3 4">pPP1</plasmid>
    </source>
</reference>
<gene>
    <name evidence="3" type="ORF">PEPS_29390</name>
</gene>
<keyword evidence="3" id="KW-0614">Plasmid</keyword>
<feature type="chain" id="PRO_5045074925" description="Glycoamylase-like domain-containing protein" evidence="1">
    <location>
        <begin position="19"/>
        <end position="792"/>
    </location>
</feature>
<protein>
    <recommendedName>
        <fullName evidence="2">Glycoamylase-like domain-containing protein</fullName>
    </recommendedName>
</protein>
<dbReference type="Proteomes" id="UP001354989">
    <property type="component" value="Plasmid pPP1"/>
</dbReference>
<name>A0ABM7VI65_9BACT</name>
<organism evidence="3 4">
    <name type="scientific">Persicobacter psychrovividus</name>
    <dbReference type="NCBI Taxonomy" id="387638"/>
    <lineage>
        <taxon>Bacteria</taxon>
        <taxon>Pseudomonadati</taxon>
        <taxon>Bacteroidota</taxon>
        <taxon>Cytophagia</taxon>
        <taxon>Cytophagales</taxon>
        <taxon>Persicobacteraceae</taxon>
        <taxon>Persicobacter</taxon>
    </lineage>
</organism>
<dbReference type="SUPFAM" id="SSF49785">
    <property type="entry name" value="Galactose-binding domain-like"/>
    <property type="match status" value="1"/>
</dbReference>
<geneLocation type="plasmid" evidence="3 4">
    <name>pPP1</name>
</geneLocation>
<keyword evidence="4" id="KW-1185">Reference proteome</keyword>
<evidence type="ECO:0000313" key="3">
    <source>
        <dbReference type="EMBL" id="BDD00659.1"/>
    </source>
</evidence>
<sequence length="792" mass="88204">MKKALLILFTFIFSQAFAQDAYFFRNSKNAEYYDTGLAFPTAPSLLKQVNGDKLPVTSAVAVEGNALELSYTSMPNGQWKAVIITPGWGFQDLSVKKEITFMLRSEVALAANDLPDFSLEAQTGANVTAKQPLANYIKDLPAQQWVKVTIPLEALRKDAANANIDFQKIKGFNFEQGGTDGKPHTLYVDNITATGAQGVDPNQPLPELNNLKIKGYDSHIEITFDAPSATGYQAALYHINRQKDTVEVATTNLNHFMDFVGQDTTVQYAVRWLQNGRKSPYQLLKASTKTMTDQQLVEMVQEHTFRFFWDGAFATGVTAERRTVGQDPGNIVATGGSGWGFMAVPVGVKHQWISRAEGAQRVLNMLNFFRGAERFHGAWAHWIDINTGKAIPFSEKDNGADIVETALLAQGMIATSSYFDGSNATETMIRSRVKELLNTIEWKWFLNKGNSIFWHWSPDYGFAMNHTVHGFNEAMIVYVLAAAGEHGVGKVPYDKGWAMDGKMRNGQTFYNFKLPLGYDMGGSLFLSQYSFMVVDPNGLSDQYAKYDEQVINQTKINHAYCVANTSKGYSNLIWGLTASDIPGGYFASEPSSSGANDDGTIAPTAALGAMAYTPELSLPTLKKFYRELGPKIFKWYGFRDAFNTHKDWVAAGYLAIDEGPILVMLENYSSGLLWKLGMTSPYIQSGLKRLNIAWNKEKYDVITAATKPVERMTDARVFVNQNQQLLRIFTKEPIKRASVRAISMLGQSYALANLQQYNTYSTVRLGHLAAGIYFLQFETQDGKHANVKFMLK</sequence>
<accession>A0ABM7VI65</accession>
<keyword evidence="1" id="KW-0732">Signal</keyword>
<dbReference type="InterPro" id="IPR019282">
    <property type="entry name" value="Glycoamylase-like_cons_dom"/>
</dbReference>
<feature type="domain" description="Glycoamylase-like" evidence="2">
    <location>
        <begin position="465"/>
        <end position="680"/>
    </location>
</feature>
<feature type="signal peptide" evidence="1">
    <location>
        <begin position="1"/>
        <end position="18"/>
    </location>
</feature>
<dbReference type="Pfam" id="PF10091">
    <property type="entry name" value="Glycoamylase"/>
    <property type="match status" value="1"/>
</dbReference>
<evidence type="ECO:0000313" key="4">
    <source>
        <dbReference type="Proteomes" id="UP001354989"/>
    </source>
</evidence>